<accession>A0A9P7AYF7</accession>
<organism evidence="2 3">
    <name type="scientific">Hyphodiscus hymeniophilus</name>
    <dbReference type="NCBI Taxonomy" id="353542"/>
    <lineage>
        <taxon>Eukaryota</taxon>
        <taxon>Fungi</taxon>
        <taxon>Dikarya</taxon>
        <taxon>Ascomycota</taxon>
        <taxon>Pezizomycotina</taxon>
        <taxon>Leotiomycetes</taxon>
        <taxon>Helotiales</taxon>
        <taxon>Hyphodiscaceae</taxon>
        <taxon>Hyphodiscus</taxon>
    </lineage>
</organism>
<comment type="caution">
    <text evidence="2">The sequence shown here is derived from an EMBL/GenBank/DDBJ whole genome shotgun (WGS) entry which is preliminary data.</text>
</comment>
<evidence type="ECO:0000313" key="3">
    <source>
        <dbReference type="Proteomes" id="UP000785200"/>
    </source>
</evidence>
<sequence>MLFSTLALTLLGLLGLTSAIPTPIELAPRCGTTLVPAFLQQVSEANPSLVEPDTMSTGGDFHVSQSTDAYGNIIDRVYQIAGFEDIPSGSYGCQLGITFPPDYPITSTGVPTLNITTLFNGESSSICYPNEISWDSLYPPTSPPLGQGLFGTVTMTPGTTQVVNSESCPLGGGNLAFLFSIAVWETQPASVEFNEYVNALNGAGLAGVYLTYDS</sequence>
<dbReference type="OrthoDB" id="5308323at2759"/>
<keyword evidence="3" id="KW-1185">Reference proteome</keyword>
<dbReference type="EMBL" id="VNKQ01000005">
    <property type="protein sequence ID" value="KAG0650608.1"/>
    <property type="molecule type" value="Genomic_DNA"/>
</dbReference>
<reference evidence="2" key="1">
    <citation type="submission" date="2019-07" db="EMBL/GenBank/DDBJ databases">
        <title>Hyphodiscus hymeniophilus genome sequencing and assembly.</title>
        <authorList>
            <person name="Kramer G."/>
            <person name="Nodwell J."/>
        </authorList>
    </citation>
    <scope>NUCLEOTIDE SEQUENCE</scope>
    <source>
        <strain evidence="2">ATCC 34498</strain>
    </source>
</reference>
<dbReference type="Proteomes" id="UP000785200">
    <property type="component" value="Unassembled WGS sequence"/>
</dbReference>
<protein>
    <recommendedName>
        <fullName evidence="4">Ubiquitin 3 binding protein But2 C-terminal domain-containing protein</fullName>
    </recommendedName>
</protein>
<dbReference type="AlphaFoldDB" id="A0A9P7AYF7"/>
<evidence type="ECO:0008006" key="4">
    <source>
        <dbReference type="Google" id="ProtNLM"/>
    </source>
</evidence>
<name>A0A9P7AYF7_9HELO</name>
<feature type="signal peptide" evidence="1">
    <location>
        <begin position="1"/>
        <end position="19"/>
    </location>
</feature>
<feature type="chain" id="PRO_5040191526" description="Ubiquitin 3 binding protein But2 C-terminal domain-containing protein" evidence="1">
    <location>
        <begin position="20"/>
        <end position="214"/>
    </location>
</feature>
<evidence type="ECO:0000256" key="1">
    <source>
        <dbReference type="SAM" id="SignalP"/>
    </source>
</evidence>
<evidence type="ECO:0000313" key="2">
    <source>
        <dbReference type="EMBL" id="KAG0650608.1"/>
    </source>
</evidence>
<keyword evidence="1" id="KW-0732">Signal</keyword>
<gene>
    <name evidence="2" type="ORF">D0Z07_2340</name>
</gene>
<proteinExistence type="predicted"/>